<dbReference type="Proteomes" id="UP000638848">
    <property type="component" value="Unassembled WGS sequence"/>
</dbReference>
<dbReference type="RefSeq" id="WP_229741492.1">
    <property type="nucleotide sequence ID" value="NZ_BMEQ01000001.1"/>
</dbReference>
<evidence type="ECO:0000313" key="4">
    <source>
        <dbReference type="EMBL" id="GGG45061.1"/>
    </source>
</evidence>
<proteinExistence type="predicted"/>
<evidence type="ECO:0000256" key="2">
    <source>
        <dbReference type="ARBA" id="ARBA00023043"/>
    </source>
</evidence>
<dbReference type="Pfam" id="PF12796">
    <property type="entry name" value="Ank_2"/>
    <property type="match status" value="1"/>
</dbReference>
<name>A0A917GGJ8_9MICC</name>
<keyword evidence="1" id="KW-0677">Repeat</keyword>
<evidence type="ECO:0008006" key="6">
    <source>
        <dbReference type="Google" id="ProtNLM"/>
    </source>
</evidence>
<dbReference type="PANTHER" id="PTHR24171">
    <property type="entry name" value="ANKYRIN REPEAT DOMAIN-CONTAINING PROTEIN 39-RELATED"/>
    <property type="match status" value="1"/>
</dbReference>
<dbReference type="InterPro" id="IPR036770">
    <property type="entry name" value="Ankyrin_rpt-contain_sf"/>
</dbReference>
<dbReference type="EMBL" id="BMEQ01000001">
    <property type="protein sequence ID" value="GGG45061.1"/>
    <property type="molecule type" value="Genomic_DNA"/>
</dbReference>
<evidence type="ECO:0000313" key="5">
    <source>
        <dbReference type="Proteomes" id="UP000638848"/>
    </source>
</evidence>
<dbReference type="SMART" id="SM00248">
    <property type="entry name" value="ANK"/>
    <property type="match status" value="2"/>
</dbReference>
<accession>A0A917GGJ8</accession>
<feature type="repeat" description="ANK" evidence="3">
    <location>
        <begin position="88"/>
        <end position="120"/>
    </location>
</feature>
<dbReference type="AlphaFoldDB" id="A0A917GGJ8"/>
<evidence type="ECO:0000256" key="1">
    <source>
        <dbReference type="ARBA" id="ARBA00022737"/>
    </source>
</evidence>
<organism evidence="4 5">
    <name type="scientific">Kocuria dechangensis</name>
    <dbReference type="NCBI Taxonomy" id="1176249"/>
    <lineage>
        <taxon>Bacteria</taxon>
        <taxon>Bacillati</taxon>
        <taxon>Actinomycetota</taxon>
        <taxon>Actinomycetes</taxon>
        <taxon>Micrococcales</taxon>
        <taxon>Micrococcaceae</taxon>
        <taxon>Kocuria</taxon>
    </lineage>
</organism>
<dbReference type="SUPFAM" id="SSF48403">
    <property type="entry name" value="Ankyrin repeat"/>
    <property type="match status" value="1"/>
</dbReference>
<keyword evidence="5" id="KW-1185">Reference proteome</keyword>
<sequence length="144" mass="15402">MSENPQQPQDGGAPQLTEEEMAYVLSLFDMAREGDTENLLPALRAGVPVNLTNGKGDTLLILAAYHQHEDTVAALLEAGADADRVNDNGQTALMSAVFRGHEGIVRRLLEAGASQTAGAHSAADFAKVFEREDLVPVLEEYAAR</sequence>
<evidence type="ECO:0000256" key="3">
    <source>
        <dbReference type="PROSITE-ProRule" id="PRU00023"/>
    </source>
</evidence>
<protein>
    <recommendedName>
        <fullName evidence="6">Ankyrin repeat domain-containing protein</fullName>
    </recommendedName>
</protein>
<dbReference type="Gene3D" id="1.25.40.20">
    <property type="entry name" value="Ankyrin repeat-containing domain"/>
    <property type="match status" value="1"/>
</dbReference>
<dbReference type="InterPro" id="IPR002110">
    <property type="entry name" value="Ankyrin_rpt"/>
</dbReference>
<keyword evidence="2 3" id="KW-0040">ANK repeat</keyword>
<dbReference type="PROSITE" id="PS50297">
    <property type="entry name" value="ANK_REP_REGION"/>
    <property type="match status" value="2"/>
</dbReference>
<gene>
    <name evidence="4" type="ORF">GCM10011374_04250</name>
</gene>
<comment type="caution">
    <text evidence="4">The sequence shown here is derived from an EMBL/GenBank/DDBJ whole genome shotgun (WGS) entry which is preliminary data.</text>
</comment>
<reference evidence="4" key="2">
    <citation type="submission" date="2020-09" db="EMBL/GenBank/DDBJ databases">
        <authorList>
            <person name="Sun Q."/>
            <person name="Zhou Y."/>
        </authorList>
    </citation>
    <scope>NUCLEOTIDE SEQUENCE</scope>
    <source>
        <strain evidence="4">CGMCC 1.12187</strain>
    </source>
</reference>
<dbReference type="PROSITE" id="PS50088">
    <property type="entry name" value="ANK_REPEAT"/>
    <property type="match status" value="2"/>
</dbReference>
<feature type="repeat" description="ANK" evidence="3">
    <location>
        <begin position="55"/>
        <end position="87"/>
    </location>
</feature>
<reference evidence="4" key="1">
    <citation type="journal article" date="2014" name="Int. J. Syst. Evol. Microbiol.">
        <title>Complete genome sequence of Corynebacterium casei LMG S-19264T (=DSM 44701T), isolated from a smear-ripened cheese.</title>
        <authorList>
            <consortium name="US DOE Joint Genome Institute (JGI-PGF)"/>
            <person name="Walter F."/>
            <person name="Albersmeier A."/>
            <person name="Kalinowski J."/>
            <person name="Ruckert C."/>
        </authorList>
    </citation>
    <scope>NUCLEOTIDE SEQUENCE</scope>
    <source>
        <strain evidence="4">CGMCC 1.12187</strain>
    </source>
</reference>